<dbReference type="SUPFAM" id="SSF110296">
    <property type="entry name" value="Oligoxyloglucan reducing end-specific cellobiohydrolase"/>
    <property type="match status" value="1"/>
</dbReference>
<dbReference type="OrthoDB" id="9813892at2"/>
<accession>M7NHX0</accession>
<keyword evidence="2" id="KW-1185">Reference proteome</keyword>
<comment type="caution">
    <text evidence="1">The sequence shown here is derived from an EMBL/GenBank/DDBJ whole genome shotgun (WGS) entry which is preliminary data.</text>
</comment>
<gene>
    <name evidence="1" type="ORF">ADICEAN_03471</name>
</gene>
<evidence type="ECO:0000313" key="2">
    <source>
        <dbReference type="Proteomes" id="UP000011910"/>
    </source>
</evidence>
<reference evidence="1 2" key="1">
    <citation type="journal article" date="2013" name="Genome Announc.">
        <title>Draft Genome Sequence of Cesiribacter andamanensis Strain AMV16T, Isolated from a Soil Sample from a Mud Volcano in the Andaman Islands, India.</title>
        <authorList>
            <person name="Shivaji S."/>
            <person name="Ara S."/>
            <person name="Begum Z."/>
            <person name="Srinivas T.N."/>
            <person name="Singh A."/>
            <person name="Kumar Pinnaka A."/>
        </authorList>
    </citation>
    <scope>NUCLEOTIDE SEQUENCE [LARGE SCALE GENOMIC DNA]</scope>
    <source>
        <strain evidence="1 2">AMV16</strain>
    </source>
</reference>
<sequence length="161" mass="17916">MWITPIKSSTSWTKASPTLQSVNLPRLVPTEAPLQLQQPGKWFAAGSMSTVYARQLPGETTYTYSERNLLWISDNAGSSWQKAVVPPLPHLMGLISISSQGSTCWALDRNGTILRSQDGGSSWTARRFDRYATEGVRSLHLSPNGRAYLITSYGELFMQDY</sequence>
<dbReference type="AlphaFoldDB" id="M7NHX0"/>
<dbReference type="Gene3D" id="2.130.10.10">
    <property type="entry name" value="YVTN repeat-like/Quinoprotein amine dehydrogenase"/>
    <property type="match status" value="1"/>
</dbReference>
<proteinExistence type="predicted"/>
<dbReference type="Proteomes" id="UP000011910">
    <property type="component" value="Unassembled WGS sequence"/>
</dbReference>
<dbReference type="RefSeq" id="WP_009196853.1">
    <property type="nucleotide sequence ID" value="NZ_AODQ01000118.1"/>
</dbReference>
<name>M7NHX0_9BACT</name>
<organism evidence="1 2">
    <name type="scientific">Cesiribacter andamanensis AMV16</name>
    <dbReference type="NCBI Taxonomy" id="1279009"/>
    <lineage>
        <taxon>Bacteria</taxon>
        <taxon>Pseudomonadati</taxon>
        <taxon>Bacteroidota</taxon>
        <taxon>Cytophagia</taxon>
        <taxon>Cytophagales</taxon>
        <taxon>Cesiribacteraceae</taxon>
        <taxon>Cesiribacter</taxon>
    </lineage>
</organism>
<dbReference type="EMBL" id="AODQ01000118">
    <property type="protein sequence ID" value="EMR01410.1"/>
    <property type="molecule type" value="Genomic_DNA"/>
</dbReference>
<protein>
    <submittedName>
        <fullName evidence="1">Plant photosystem II stability/assembly factor-like protein</fullName>
    </submittedName>
</protein>
<evidence type="ECO:0000313" key="1">
    <source>
        <dbReference type="EMBL" id="EMR01410.1"/>
    </source>
</evidence>
<dbReference type="InterPro" id="IPR015943">
    <property type="entry name" value="WD40/YVTN_repeat-like_dom_sf"/>
</dbReference>